<evidence type="ECO:0000313" key="2">
    <source>
        <dbReference type="EMBL" id="HIQ70888.1"/>
    </source>
</evidence>
<dbReference type="Proteomes" id="UP000886887">
    <property type="component" value="Unassembled WGS sequence"/>
</dbReference>
<protein>
    <submittedName>
        <fullName evidence="2">GerMN domain-containing protein</fullName>
    </submittedName>
</protein>
<gene>
    <name evidence="2" type="ORF">IAB73_01560</name>
</gene>
<dbReference type="AlphaFoldDB" id="A0A9D0ZAK1"/>
<evidence type="ECO:0000313" key="3">
    <source>
        <dbReference type="Proteomes" id="UP000886887"/>
    </source>
</evidence>
<dbReference type="SMART" id="SM00909">
    <property type="entry name" value="Germane"/>
    <property type="match status" value="2"/>
</dbReference>
<dbReference type="Pfam" id="PF10646">
    <property type="entry name" value="Germane"/>
    <property type="match status" value="2"/>
</dbReference>
<sequence length="352" mass="38583">MKIKMPKFKFKLRRMDVERILITCSAAFVVLLAVRGGGPTEMYEEPYDQIPAEQTATTAETPTQPTVVYYQDGDGYLVPVQREVEQQEGIAKATLSLMVANAKNDMEAARLGLLTVVPEGTTFDLDISGGHARVDLSAEALNNQTAEQESNMVSAVVWALTEFPTVSDVEFLVDGQQLKTLPHGTPIEGRMQREGLNLERVETVETFAGANQVQLYFPSDSGRLLVPVTRTVYSDEDVATAMLEWLKGPRDDSGLQEAAPSDAALLGVTIKDGVATVNFTEEFVKISEQSDGGVQSMRALVMTCRQFPGVQRVEVQVEGEPYELPTGQKDQPTFANVAAEVVEQFPEVMQVE</sequence>
<reference evidence="2" key="2">
    <citation type="journal article" date="2021" name="PeerJ">
        <title>Extensive microbial diversity within the chicken gut microbiome revealed by metagenomics and culture.</title>
        <authorList>
            <person name="Gilroy R."/>
            <person name="Ravi A."/>
            <person name="Getino M."/>
            <person name="Pursley I."/>
            <person name="Horton D.L."/>
            <person name="Alikhan N.F."/>
            <person name="Baker D."/>
            <person name="Gharbi K."/>
            <person name="Hall N."/>
            <person name="Watson M."/>
            <person name="Adriaenssens E.M."/>
            <person name="Foster-Nyarko E."/>
            <person name="Jarju S."/>
            <person name="Secka A."/>
            <person name="Antonio M."/>
            <person name="Oren A."/>
            <person name="Chaudhuri R.R."/>
            <person name="La Ragione R."/>
            <person name="Hildebrand F."/>
            <person name="Pallen M.J."/>
        </authorList>
    </citation>
    <scope>NUCLEOTIDE SEQUENCE</scope>
    <source>
        <strain evidence="2">ChiSxjej2B14-6234</strain>
    </source>
</reference>
<reference evidence="2" key="1">
    <citation type="submission" date="2020-10" db="EMBL/GenBank/DDBJ databases">
        <authorList>
            <person name="Gilroy R."/>
        </authorList>
    </citation>
    <scope>NUCLEOTIDE SEQUENCE</scope>
    <source>
        <strain evidence="2">ChiSxjej2B14-6234</strain>
    </source>
</reference>
<feature type="domain" description="GerMN" evidence="1">
    <location>
        <begin position="91"/>
        <end position="182"/>
    </location>
</feature>
<dbReference type="InterPro" id="IPR019606">
    <property type="entry name" value="GerMN"/>
</dbReference>
<evidence type="ECO:0000259" key="1">
    <source>
        <dbReference type="SMART" id="SM00909"/>
    </source>
</evidence>
<comment type="caution">
    <text evidence="2">The sequence shown here is derived from an EMBL/GenBank/DDBJ whole genome shotgun (WGS) entry which is preliminary data.</text>
</comment>
<accession>A0A9D0ZAK1</accession>
<proteinExistence type="predicted"/>
<feature type="domain" description="GerMN" evidence="1">
    <location>
        <begin position="238"/>
        <end position="326"/>
    </location>
</feature>
<dbReference type="EMBL" id="DVFJ01000006">
    <property type="protein sequence ID" value="HIQ70888.1"/>
    <property type="molecule type" value="Genomic_DNA"/>
</dbReference>
<organism evidence="2 3">
    <name type="scientific">Candidatus Onthenecus intestinigallinarum</name>
    <dbReference type="NCBI Taxonomy" id="2840875"/>
    <lineage>
        <taxon>Bacteria</taxon>
        <taxon>Bacillati</taxon>
        <taxon>Bacillota</taxon>
        <taxon>Clostridia</taxon>
        <taxon>Eubacteriales</taxon>
        <taxon>Candidatus Onthenecus</taxon>
    </lineage>
</organism>
<name>A0A9D0ZAK1_9FIRM</name>